<feature type="non-terminal residue" evidence="1">
    <location>
        <position position="1"/>
    </location>
</feature>
<accession>A0ACA9N2H8</accession>
<gene>
    <name evidence="1" type="ORF">RPERSI_LOCUS6972</name>
</gene>
<keyword evidence="2" id="KW-1185">Reference proteome</keyword>
<sequence>NELAEINFKCDILLDINENDDDPQKLSKTIAKSLDQISIDRFDCNGQIKIVLNLRLNNASIHLKHSMLHKRSKRFGIDEIIKEEIKKNIHLSPSEIYHILENNYSNLTQKQVHAWWLILLKKEYVHDNNDQLNSAKIFLNKSGFKIILSNCNETIKFLGFITPFFEKLMKNKEIIVDFIYKTNALEYELYSIIGQFDDAGFAIAYLFVEGKNKKDRIATEILTLFFESLYNLGMNKVQFFLTDKDYKQISAAQKIWTNAKKILNNLKENLKEDLIENSIENLLDSSQQDSLNSAINSKSNNNDNESLQLFSKYKSILQDALEIIHDQENSENIK</sequence>
<name>A0ACA9N2H8_9GLOM</name>
<dbReference type="EMBL" id="CAJVQC010011473">
    <property type="protein sequence ID" value="CAG8627687.1"/>
    <property type="molecule type" value="Genomic_DNA"/>
</dbReference>
<proteinExistence type="predicted"/>
<protein>
    <submittedName>
        <fullName evidence="1">11975_t:CDS:1</fullName>
    </submittedName>
</protein>
<comment type="caution">
    <text evidence="1">The sequence shown here is derived from an EMBL/GenBank/DDBJ whole genome shotgun (WGS) entry which is preliminary data.</text>
</comment>
<evidence type="ECO:0000313" key="1">
    <source>
        <dbReference type="EMBL" id="CAG8627687.1"/>
    </source>
</evidence>
<evidence type="ECO:0000313" key="2">
    <source>
        <dbReference type="Proteomes" id="UP000789920"/>
    </source>
</evidence>
<organism evidence="1 2">
    <name type="scientific">Racocetra persica</name>
    <dbReference type="NCBI Taxonomy" id="160502"/>
    <lineage>
        <taxon>Eukaryota</taxon>
        <taxon>Fungi</taxon>
        <taxon>Fungi incertae sedis</taxon>
        <taxon>Mucoromycota</taxon>
        <taxon>Glomeromycotina</taxon>
        <taxon>Glomeromycetes</taxon>
        <taxon>Diversisporales</taxon>
        <taxon>Gigasporaceae</taxon>
        <taxon>Racocetra</taxon>
    </lineage>
</organism>
<reference evidence="1" key="1">
    <citation type="submission" date="2021-06" db="EMBL/GenBank/DDBJ databases">
        <authorList>
            <person name="Kallberg Y."/>
            <person name="Tangrot J."/>
            <person name="Rosling A."/>
        </authorList>
    </citation>
    <scope>NUCLEOTIDE SEQUENCE</scope>
    <source>
        <strain evidence="1">MA461A</strain>
    </source>
</reference>
<dbReference type="Proteomes" id="UP000789920">
    <property type="component" value="Unassembled WGS sequence"/>
</dbReference>